<evidence type="ECO:0000313" key="4">
    <source>
        <dbReference type="Proteomes" id="UP000184346"/>
    </source>
</evidence>
<keyword evidence="4" id="KW-1185">Reference proteome</keyword>
<dbReference type="Pfam" id="PF00582">
    <property type="entry name" value="Usp"/>
    <property type="match status" value="1"/>
</dbReference>
<dbReference type="CDD" id="cd00293">
    <property type="entry name" value="USP-like"/>
    <property type="match status" value="1"/>
</dbReference>
<feature type="domain" description="UspA" evidence="2">
    <location>
        <begin position="1"/>
        <end position="146"/>
    </location>
</feature>
<dbReference type="SUPFAM" id="SSF52402">
    <property type="entry name" value="Adenine nucleotide alpha hydrolases-like"/>
    <property type="match status" value="1"/>
</dbReference>
<dbReference type="RefSeq" id="WP_072821552.1">
    <property type="nucleotide sequence ID" value="NZ_FQUJ01000006.1"/>
</dbReference>
<dbReference type="PANTHER" id="PTHR46268">
    <property type="entry name" value="STRESS RESPONSE PROTEIN NHAX"/>
    <property type="match status" value="1"/>
</dbReference>
<dbReference type="AlphaFoldDB" id="A0A1M4Y6X2"/>
<dbReference type="InterPro" id="IPR014729">
    <property type="entry name" value="Rossmann-like_a/b/a_fold"/>
</dbReference>
<accession>A0A1M4Y6X2</accession>
<sequence length="146" mass="15625">MFKKILVPVDGSESALKALDLACKIARIDNATLHILHIPERLARDTMLVWGMAAVSIDASQEELERAGRKSLDAAKQAAAERGMTDVEGTLRQGDPARIIVEEAKKIGADAIFMGSRGLSNITGLIIGSVSHRVSHTAQCSVITVH</sequence>
<protein>
    <submittedName>
        <fullName evidence="3">Nucleotide-binding universal stress protein, UspA family</fullName>
    </submittedName>
</protein>
<dbReference type="InterPro" id="IPR006015">
    <property type="entry name" value="Universal_stress_UspA"/>
</dbReference>
<dbReference type="EMBL" id="FQUJ01000006">
    <property type="protein sequence ID" value="SHF01458.1"/>
    <property type="molecule type" value="Genomic_DNA"/>
</dbReference>
<reference evidence="3 4" key="1">
    <citation type="submission" date="2016-11" db="EMBL/GenBank/DDBJ databases">
        <authorList>
            <person name="Jaros S."/>
            <person name="Januszkiewicz K."/>
            <person name="Wedrychowicz H."/>
        </authorList>
    </citation>
    <scope>NUCLEOTIDE SEQUENCE [LARGE SCALE GENOMIC DNA]</scope>
    <source>
        <strain evidence="3 4">DSM 19980</strain>
    </source>
</reference>
<name>A0A1M4Y6X2_9GAMM</name>
<organism evidence="3 4">
    <name type="scientific">Modicisalibacter ilicicola DSM 19980</name>
    <dbReference type="NCBI Taxonomy" id="1121942"/>
    <lineage>
        <taxon>Bacteria</taxon>
        <taxon>Pseudomonadati</taxon>
        <taxon>Pseudomonadota</taxon>
        <taxon>Gammaproteobacteria</taxon>
        <taxon>Oceanospirillales</taxon>
        <taxon>Halomonadaceae</taxon>
        <taxon>Modicisalibacter</taxon>
    </lineage>
</organism>
<comment type="similarity">
    <text evidence="1">Belongs to the universal stress protein A family.</text>
</comment>
<dbReference type="Gene3D" id="3.40.50.620">
    <property type="entry name" value="HUPs"/>
    <property type="match status" value="1"/>
</dbReference>
<evidence type="ECO:0000259" key="2">
    <source>
        <dbReference type="Pfam" id="PF00582"/>
    </source>
</evidence>
<dbReference type="InterPro" id="IPR006016">
    <property type="entry name" value="UspA"/>
</dbReference>
<dbReference type="Proteomes" id="UP000184346">
    <property type="component" value="Unassembled WGS sequence"/>
</dbReference>
<dbReference type="PANTHER" id="PTHR46268:SF6">
    <property type="entry name" value="UNIVERSAL STRESS PROTEIN UP12"/>
    <property type="match status" value="1"/>
</dbReference>
<proteinExistence type="inferred from homology"/>
<evidence type="ECO:0000313" key="3">
    <source>
        <dbReference type="EMBL" id="SHF01458.1"/>
    </source>
</evidence>
<evidence type="ECO:0000256" key="1">
    <source>
        <dbReference type="ARBA" id="ARBA00008791"/>
    </source>
</evidence>
<dbReference type="OrthoDB" id="5795499at2"/>
<gene>
    <name evidence="3" type="ORF">SAMN02745148_01608</name>
</gene>
<dbReference type="STRING" id="1121942.SAMN02745148_01608"/>
<dbReference type="PRINTS" id="PR01438">
    <property type="entry name" value="UNVRSLSTRESS"/>
</dbReference>